<dbReference type="InterPro" id="IPR015163">
    <property type="entry name" value="Cdc6_C"/>
</dbReference>
<dbReference type="InterPro" id="IPR036388">
    <property type="entry name" value="WH-like_DNA-bd_sf"/>
</dbReference>
<dbReference type="GO" id="GO:0016887">
    <property type="term" value="F:ATP hydrolysis activity"/>
    <property type="evidence" value="ECO:0007669"/>
    <property type="project" value="InterPro"/>
</dbReference>
<dbReference type="EMBL" id="DTLB01000019">
    <property type="protein sequence ID" value="HFW31989.1"/>
    <property type="molecule type" value="Genomic_DNA"/>
</dbReference>
<organism evidence="8">
    <name type="scientific">Archaeoglobus fulgidus</name>
    <dbReference type="NCBI Taxonomy" id="2234"/>
    <lineage>
        <taxon>Archaea</taxon>
        <taxon>Methanobacteriati</taxon>
        <taxon>Methanobacteriota</taxon>
        <taxon>Archaeoglobi</taxon>
        <taxon>Archaeoglobales</taxon>
        <taxon>Archaeoglobaceae</taxon>
        <taxon>Archaeoglobus</taxon>
    </lineage>
</organism>
<feature type="domain" description="Cdc6 C-terminal" evidence="5">
    <location>
        <begin position="291"/>
        <end position="379"/>
    </location>
</feature>
<feature type="domain" description="Cdc6 AAA+ ATPase-type lid" evidence="7">
    <location>
        <begin position="215"/>
        <end position="279"/>
    </location>
</feature>
<dbReference type="Gene3D" id="1.10.10.10">
    <property type="entry name" value="Winged helix-like DNA-binding domain superfamily/Winged helix DNA-binding domain"/>
    <property type="match status" value="1"/>
</dbReference>
<dbReference type="SUPFAM" id="SSF46785">
    <property type="entry name" value="Winged helix' DNA-binding domain"/>
    <property type="match status" value="1"/>
</dbReference>
<name>A0A7C3RLU2_ARCFL</name>
<dbReference type="SUPFAM" id="SSF52540">
    <property type="entry name" value="P-loop containing nucleoside triphosphate hydrolases"/>
    <property type="match status" value="1"/>
</dbReference>
<gene>
    <name evidence="8" type="ORF">ENW66_03430</name>
</gene>
<reference evidence="8" key="1">
    <citation type="journal article" date="2020" name="mSystems">
        <title>Genome- and Community-Level Interaction Insights into Carbon Utilization and Element Cycling Functions of Hydrothermarchaeota in Hydrothermal Sediment.</title>
        <authorList>
            <person name="Zhou Z."/>
            <person name="Liu Y."/>
            <person name="Xu W."/>
            <person name="Pan J."/>
            <person name="Luo Z.H."/>
            <person name="Li M."/>
        </authorList>
    </citation>
    <scope>NUCLEOTIDE SEQUENCE [LARGE SCALE GENOMIC DNA]</scope>
    <source>
        <strain evidence="8">SpSt-87</strain>
    </source>
</reference>
<accession>A0A7C3RLU2</accession>
<dbReference type="Gene3D" id="1.10.8.60">
    <property type="match status" value="1"/>
</dbReference>
<keyword evidence="4" id="KW-0067">ATP-binding</keyword>
<proteinExistence type="inferred from homology"/>
<dbReference type="CDD" id="cd00009">
    <property type="entry name" value="AAA"/>
    <property type="match status" value="1"/>
</dbReference>
<protein>
    <recommendedName>
        <fullName evidence="9">ORC1-type DNA replication protein</fullName>
    </recommendedName>
</protein>
<evidence type="ECO:0000256" key="4">
    <source>
        <dbReference type="ARBA" id="ARBA00022840"/>
    </source>
</evidence>
<dbReference type="InterPro" id="IPR014277">
    <property type="entry name" value="Orc1/Cdc6_arc"/>
</dbReference>
<evidence type="ECO:0000313" key="8">
    <source>
        <dbReference type="EMBL" id="HFW31989.1"/>
    </source>
</evidence>
<evidence type="ECO:0000256" key="2">
    <source>
        <dbReference type="ARBA" id="ARBA00022705"/>
    </source>
</evidence>
<dbReference type="NCBIfam" id="TIGR02928">
    <property type="entry name" value="orc1/cdc6 family replication initiation protein"/>
    <property type="match status" value="1"/>
</dbReference>
<feature type="domain" description="ORC1/DEAH AAA+ ATPase" evidence="6">
    <location>
        <begin position="57"/>
        <end position="158"/>
    </location>
</feature>
<keyword evidence="3" id="KW-0547">Nucleotide-binding</keyword>
<dbReference type="InterPro" id="IPR055237">
    <property type="entry name" value="Cdc6_lid"/>
</dbReference>
<evidence type="ECO:0008006" key="9">
    <source>
        <dbReference type="Google" id="ProtNLM"/>
    </source>
</evidence>
<dbReference type="Gene3D" id="3.40.50.300">
    <property type="entry name" value="P-loop containing nucleotide triphosphate hydrolases"/>
    <property type="match status" value="1"/>
</dbReference>
<evidence type="ECO:0000259" key="6">
    <source>
        <dbReference type="Pfam" id="PF13401"/>
    </source>
</evidence>
<evidence type="ECO:0000256" key="1">
    <source>
        <dbReference type="ARBA" id="ARBA00006184"/>
    </source>
</evidence>
<evidence type="ECO:0000256" key="3">
    <source>
        <dbReference type="ARBA" id="ARBA00022741"/>
    </source>
</evidence>
<evidence type="ECO:0000259" key="7">
    <source>
        <dbReference type="Pfam" id="PF22703"/>
    </source>
</evidence>
<dbReference type="InterPro" id="IPR049945">
    <property type="entry name" value="AAA_22"/>
</dbReference>
<dbReference type="AlphaFoldDB" id="A0A7C3RLU2"/>
<dbReference type="InterPro" id="IPR027417">
    <property type="entry name" value="P-loop_NTPase"/>
</dbReference>
<comment type="caution">
    <text evidence="8">The sequence shown here is derived from an EMBL/GenBank/DDBJ whole genome shotgun (WGS) entry which is preliminary data.</text>
</comment>
<sequence>MDSTFQEIEENLTSPVLRPNGMMYLSDKYIPEKPLYREGHIRELVSEIYEMVEMNLPGIILLEGPTGTGKTMCYSIAESFLLRKMANEGLDAKLVYVNARGQTTTGILVELLHRLGVPAPRTGFSFGKYLSELKKVAGNYHVHICIDEVDTLKEYKNYRVTDILYHFSRSEGISASVITNDSLFVEKIMDARVRSTLTLEKAIVFEKYTKEQCFDILAERCRLAFVDGAVSDELLDEIAEIASEPGDIRYGLEILRACARICRIEKLKKIDSDTLKKAVEMVGANRIVLRILALSDSQKLVLLSYLLNYLRSSKLEQSVEEIFNTYFDLRERLGKKAVTINDLRNRISELVTYGLFKTEKIGKGPKKGVETHYKLNFSPYYLAEAVKRDPVTAPVFRESYGAILEERKKTFEDSMRA</sequence>
<dbReference type="InterPro" id="IPR050311">
    <property type="entry name" value="ORC1/CDC6"/>
</dbReference>
<dbReference type="Pfam" id="PF22703">
    <property type="entry name" value="Cdc6_lid"/>
    <property type="match status" value="1"/>
</dbReference>
<dbReference type="PANTHER" id="PTHR10763:SF26">
    <property type="entry name" value="CELL DIVISION CONTROL PROTEIN 6 HOMOLOG"/>
    <property type="match status" value="1"/>
</dbReference>
<dbReference type="GO" id="GO:0006260">
    <property type="term" value="P:DNA replication"/>
    <property type="evidence" value="ECO:0007669"/>
    <property type="project" value="UniProtKB-KW"/>
</dbReference>
<keyword evidence="2" id="KW-0235">DNA replication</keyword>
<dbReference type="InterPro" id="IPR036390">
    <property type="entry name" value="WH_DNA-bd_sf"/>
</dbReference>
<dbReference type="GO" id="GO:0005524">
    <property type="term" value="F:ATP binding"/>
    <property type="evidence" value="ECO:0007669"/>
    <property type="project" value="UniProtKB-KW"/>
</dbReference>
<evidence type="ECO:0000259" key="5">
    <source>
        <dbReference type="Pfam" id="PF09079"/>
    </source>
</evidence>
<dbReference type="Pfam" id="PF13401">
    <property type="entry name" value="AAA_22"/>
    <property type="match status" value="1"/>
</dbReference>
<dbReference type="Pfam" id="PF09079">
    <property type="entry name" value="WHD_Cdc6"/>
    <property type="match status" value="1"/>
</dbReference>
<comment type="similarity">
    <text evidence="1">Belongs to the CDC6/cdc18 family.</text>
</comment>
<dbReference type="PANTHER" id="PTHR10763">
    <property type="entry name" value="CELL DIVISION CONTROL PROTEIN 6-RELATED"/>
    <property type="match status" value="1"/>
</dbReference>